<dbReference type="EMBL" id="MN103543">
    <property type="protein sequence ID" value="QEM41831.1"/>
    <property type="molecule type" value="Genomic_DNA"/>
</dbReference>
<reference evidence="2 3" key="1">
    <citation type="submission" date="2019-06" db="EMBL/GenBank/DDBJ databases">
        <title>A distant relative of Phikzvirus genus phages from a therapeutic phage collection.</title>
        <authorList>
            <person name="Hejnowicz M.S."/>
            <person name="Dabrowski K."/>
            <person name="Gawor J."/>
            <person name="Weber-Dabrowska B."/>
            <person name="Gromadka R."/>
            <person name="Lobocka M.B."/>
        </authorList>
    </citation>
    <scope>NUCLEOTIDE SEQUENCE [LARGE SCALE GENOMIC DNA]</scope>
</reference>
<keyword evidence="1" id="KW-0175">Coiled coil</keyword>
<evidence type="ECO:0000313" key="3">
    <source>
        <dbReference type="Proteomes" id="UP000322144"/>
    </source>
</evidence>
<evidence type="ECO:0008006" key="4">
    <source>
        <dbReference type="Google" id="ProtNLM"/>
    </source>
</evidence>
<proteinExistence type="predicted"/>
<dbReference type="RefSeq" id="YP_010660842.1">
    <property type="nucleotide sequence ID" value="NC_070882.1"/>
</dbReference>
<dbReference type="Proteomes" id="UP000322144">
    <property type="component" value="Segment"/>
</dbReference>
<organism evidence="2 3">
    <name type="scientific">Pseudomonas phage vB_PaeM_PS119XW</name>
    <dbReference type="NCBI Taxonomy" id="2601632"/>
    <lineage>
        <taxon>Viruses</taxon>
        <taxon>Duplodnaviria</taxon>
        <taxon>Heunggongvirae</taxon>
        <taxon>Uroviricota</taxon>
        <taxon>Caudoviricetes</taxon>
        <taxon>Chimalliviridae</taxon>
        <taxon>Pawinskivirus</taxon>
        <taxon>Pawinskivirus PS119XW</taxon>
    </lineage>
</organism>
<dbReference type="InterPro" id="IPR024413">
    <property type="entry name" value="Phage_phiKZ_Orf92_int-head"/>
</dbReference>
<evidence type="ECO:0000256" key="1">
    <source>
        <dbReference type="SAM" id="Coils"/>
    </source>
</evidence>
<dbReference type="Pfam" id="PF12699">
    <property type="entry name" value="phiKZ_IP"/>
    <property type="match status" value="1"/>
</dbReference>
<dbReference type="GeneID" id="77936852"/>
<dbReference type="KEGG" id="vg:77936852"/>
<sequence>MLRSIHKYVGSLEEFKEEPITPEVAAVAEAPLETQEVEVIEAPANVVDEAPVELPVPTPVPEIGAVGTDTVVETEPVEVPAEFAPIEGPVDVTEAVGEIDAVSHAHVEKEILEQRADELIETQHALEAYSGLLRQARGEISQQTAAFLRVGIKQAERVLGTNQVSTGLENYNAGERSDILRAEISVEDIKEYANKAFEKLKEIIEKIIDAIIGGIDNLMNGISKADKVVTQLEEILASGGNLWTGTGKTFVLNNPAPVFANGKSKLGDTKVLSGLAHFSAYVYPAAVKKYYENLAKLISGYNVVKGDGEEMSEKLYKATAPLDDIYGANYDIFPGNMRVELQADGIVYGIGPATSAKEAPAEFEVKVSSPSTLRTNTKRLRDIIEILKAARDEHVKIKEGAEALKKAVSKIEDQLNNEDLDDASKAAARKVTQTALELIRESNPRSREIIRYVTRTVVAYASVYIQEAKLHKEPAKD</sequence>
<keyword evidence="3" id="KW-1185">Reference proteome</keyword>
<feature type="coiled-coil region" evidence="1">
    <location>
        <begin position="387"/>
        <end position="421"/>
    </location>
</feature>
<protein>
    <recommendedName>
        <fullName evidence="4">Virion structural protein</fullName>
    </recommendedName>
</protein>
<accession>A0A5C1K8L0</accession>
<evidence type="ECO:0000313" key="2">
    <source>
        <dbReference type="EMBL" id="QEM41831.1"/>
    </source>
</evidence>
<name>A0A5C1K8L0_9CAUD</name>